<dbReference type="OrthoDB" id="300641at2759"/>
<feature type="transmembrane region" description="Helical" evidence="4">
    <location>
        <begin position="1172"/>
        <end position="1190"/>
    </location>
</feature>
<gene>
    <name evidence="5" type="primary">Contig13701.g14615</name>
    <name evidence="5" type="ORF">STYLEM_20046</name>
</gene>
<keyword evidence="4" id="KW-0472">Membrane</keyword>
<reference evidence="5 6" key="1">
    <citation type="submission" date="2014-06" db="EMBL/GenBank/DDBJ databases">
        <authorList>
            <person name="Swart Estienne"/>
        </authorList>
    </citation>
    <scope>NUCLEOTIDE SEQUENCE [LARGE SCALE GENOMIC DNA]</scope>
    <source>
        <strain evidence="5 6">130c</strain>
    </source>
</reference>
<accession>A0A078BBG8</accession>
<evidence type="ECO:0000256" key="2">
    <source>
        <dbReference type="ARBA" id="ARBA00022737"/>
    </source>
</evidence>
<evidence type="ECO:0000256" key="3">
    <source>
        <dbReference type="ARBA" id="ARBA00023157"/>
    </source>
</evidence>
<dbReference type="NCBIfam" id="TIGR02232">
    <property type="entry name" value="myxo_disulf_rpt"/>
    <property type="match status" value="1"/>
</dbReference>
<keyword evidence="1" id="KW-0732">Signal</keyword>
<feature type="transmembrane region" description="Helical" evidence="4">
    <location>
        <begin position="1290"/>
        <end position="1311"/>
    </location>
</feature>
<dbReference type="InParanoid" id="A0A078BBG8"/>
<evidence type="ECO:0000313" key="6">
    <source>
        <dbReference type="Proteomes" id="UP000039865"/>
    </source>
</evidence>
<keyword evidence="4" id="KW-0812">Transmembrane</keyword>
<organism evidence="5 6">
    <name type="scientific">Stylonychia lemnae</name>
    <name type="common">Ciliate</name>
    <dbReference type="NCBI Taxonomy" id="5949"/>
    <lineage>
        <taxon>Eukaryota</taxon>
        <taxon>Sar</taxon>
        <taxon>Alveolata</taxon>
        <taxon>Ciliophora</taxon>
        <taxon>Intramacronucleata</taxon>
        <taxon>Spirotrichea</taxon>
        <taxon>Stichotrichia</taxon>
        <taxon>Sporadotrichida</taxon>
        <taxon>Oxytrichidae</taxon>
        <taxon>Stylonychinae</taxon>
        <taxon>Stylonychia</taxon>
    </lineage>
</organism>
<dbReference type="OMA" id="VNNQCIN"/>
<evidence type="ECO:0000256" key="4">
    <source>
        <dbReference type="SAM" id="Phobius"/>
    </source>
</evidence>
<feature type="transmembrane region" description="Helical" evidence="4">
    <location>
        <begin position="1266"/>
        <end position="1284"/>
    </location>
</feature>
<dbReference type="CDD" id="cd00064">
    <property type="entry name" value="FU"/>
    <property type="match status" value="2"/>
</dbReference>
<sequence>MFEVGNVLWIAIFRGSLPNLMSIGKFIDFQTFEWDEPCQYYRDPTNAFTSRQLPYGPDGDQSTHWSNLDIYFEYDITKVLYDAYTSFDLDFRVMQFNNRTASFRTQSGDCYMVSNPGFVNISDRLGEPNTAISGGFPVGFNNYSMMLSKFTHCGNFPITYTLKISPNTALPSFMSLDIDNLILNISPWDASFIKIYKLRLTGSLTESPSNSNYTEFQVEVIKNYPPNPKDFLKSAIIFAHHNQTWQIYLDNDLEFDEAYFNVSFLSSTNATITATWFIVSFSDNQGVEFSILDPPQPPAGSNLSQYYIRVNVSDQFSRLTPNLTFINLKIARNFSPFLSPIVNQTIESIYITKSFSYTLWYQNFTDNENDQVIIDCQVYTTALNKDWITIEVNNTMPGNITFFGQTPRDNRFAGIYTFKCSAEDQYDGALNIYNFTLNVKAKDKDPQNEPNYYSLLVNNTEYNNTSLPWLYWNNKTLEIYAHPFSNSQGGNHSISIKFEDKISQSVFINFTLEVIQNWPLVPVKQLNKILAITNTWFYYDFVKTQIFRNPEGEEFQMYFRTPESDNSLPYFISKNFSNGTIGGFTTEANIGTYKIECVGIDDALWETVVNFQLLAIINAFYAGTKTIIHAKLARPDITFIIMNVQNLAFLGHTIIRLIGNAQLAQKNAFNAQDQTHYNIARDAKKAFFILIKVATNNALSAITMIRLLILAKVNKISLIQYLQLVCAASCNSCYGPSTLQCNNCTEIFNLNEKGQLVKVGYSLVRNECRMPKCVDGKYFQWQNELSDGIHYGKCQICHSSCRKCVGPTSNDCIQCYSGNILDDLTFSCVACESIVGYFTNEEFECEDICGDGILRVKQCDDGNLKNGDGCNQDCQIEYGYSCPIPNTTCKEIISPTLFVRAITPLNLIYVEFSEGVQLTEASALSFANIEIKIEGTKSEYIFDWRIIEDLKNPLVPGRIIQRFQIKLQDLKTSLEGTENIKISLKNYSQVTDLAENSVTQDSFASVNPYPFIYFSPVEQSTAQNGGQSLKYTFLSVFSFNIALKILLNSSMQFLWGLVHALQVFNFLLYMNIDFPENVELFSNYLKVASGDIDEFNQFIPNIGDYIIDENQVNEAIDNEKLQQKFQDDEISPYFIIAFGQKLTLWVLGLLVILPIAVILNKLCKKMSLWENIIGFFFFNGPLRTFVEMYIELIMQVVINTQFIKYRNQSQIIATLTVFAFGAISLLLPFITMTVIYKNMKKIQKKNWIYSWGMLTEELRKKSILQLYYYPIFMFQRLIIVEIIVYLYDSPFIQCLAVAICNIMMILYLITVKPFHSESQQTTTVIDEFVILLCLLVFIQLGGSQMTQDKRKNLGWILIFLILSSVCKNFGVVLYFTVKES</sequence>
<proteinExistence type="predicted"/>
<keyword evidence="4" id="KW-1133">Transmembrane helix</keyword>
<dbReference type="PANTHER" id="PTHR38934">
    <property type="entry name" value="HYPHALLY REGULATED CELL WALL PROTEIN 1"/>
    <property type="match status" value="1"/>
</dbReference>
<dbReference type="Gene3D" id="2.10.220.10">
    <property type="entry name" value="Hormone Receptor, Insulin-like Growth Factor Receptor 1, Chain A, domain 2"/>
    <property type="match status" value="1"/>
</dbReference>
<dbReference type="Pfam" id="PF13948">
    <property type="entry name" value="DUF4215"/>
    <property type="match status" value="1"/>
</dbReference>
<dbReference type="EMBL" id="CCKQ01018897">
    <property type="protein sequence ID" value="CDW90898.1"/>
    <property type="molecule type" value="Genomic_DNA"/>
</dbReference>
<keyword evidence="6" id="KW-1185">Reference proteome</keyword>
<dbReference type="SMART" id="SM00261">
    <property type="entry name" value="FU"/>
    <property type="match status" value="2"/>
</dbReference>
<keyword evidence="3" id="KW-1015">Disulfide bond</keyword>
<dbReference type="Proteomes" id="UP000039865">
    <property type="component" value="Unassembled WGS sequence"/>
</dbReference>
<evidence type="ECO:0000313" key="5">
    <source>
        <dbReference type="EMBL" id="CDW90898.1"/>
    </source>
</evidence>
<dbReference type="SUPFAM" id="SSF57184">
    <property type="entry name" value="Growth factor receptor domain"/>
    <property type="match status" value="1"/>
</dbReference>
<dbReference type="InterPro" id="IPR009030">
    <property type="entry name" value="Growth_fac_rcpt_cys_sf"/>
</dbReference>
<evidence type="ECO:0000256" key="1">
    <source>
        <dbReference type="ARBA" id="ARBA00022729"/>
    </source>
</evidence>
<feature type="transmembrane region" description="Helical" evidence="4">
    <location>
        <begin position="1353"/>
        <end position="1377"/>
    </location>
</feature>
<feature type="transmembrane region" description="Helical" evidence="4">
    <location>
        <begin position="1210"/>
        <end position="1236"/>
    </location>
</feature>
<dbReference type="InterPro" id="IPR006212">
    <property type="entry name" value="Furin_repeat"/>
</dbReference>
<name>A0A078BBG8_STYLE</name>
<feature type="transmembrane region" description="Helical" evidence="4">
    <location>
        <begin position="1142"/>
        <end position="1160"/>
    </location>
</feature>
<dbReference type="PANTHER" id="PTHR38934:SF6">
    <property type="entry name" value="CHROMOSOME UNDETERMINED SCAFFOLD_176, WHOLE GENOME SHOTGUN SEQUENCE"/>
    <property type="match status" value="1"/>
</dbReference>
<keyword evidence="2" id="KW-0677">Repeat</keyword>
<dbReference type="InterPro" id="IPR011936">
    <property type="entry name" value="Myxo_disulph_rpt"/>
</dbReference>
<feature type="transmembrane region" description="Helical" evidence="4">
    <location>
        <begin position="1323"/>
        <end position="1341"/>
    </location>
</feature>
<protein>
    <submittedName>
        <fullName evidence="5">Cadg multi-domain protein</fullName>
    </submittedName>
</protein>